<organism evidence="1 2">
    <name type="scientific">Thermophagus xiamenensis</name>
    <dbReference type="NCBI Taxonomy" id="385682"/>
    <lineage>
        <taxon>Bacteria</taxon>
        <taxon>Pseudomonadati</taxon>
        <taxon>Bacteroidota</taxon>
        <taxon>Bacteroidia</taxon>
        <taxon>Marinilabiliales</taxon>
        <taxon>Marinilabiliaceae</taxon>
        <taxon>Thermophagus</taxon>
    </lineage>
</organism>
<evidence type="ECO:0000313" key="1">
    <source>
        <dbReference type="EMBL" id="SFD87131.1"/>
    </source>
</evidence>
<sequence length="141" mass="16040">MKFISLPIQWVVYDVFRNVIKRFLVSDNMVVIPGLPGKIGIDFSGVFGDANFKTPNDRCQILGLWSELIFGAAVRVAKSCDPNTRPTRRPDHRFMITAIIRFIDDNNTMDMVGHDDMGPQFHKRKMFGYFVPTRIGDVSDG</sequence>
<name>A0A1I1VW61_9BACT</name>
<accession>A0A1I1VW61</accession>
<dbReference type="InParanoid" id="A0A1I1VW61"/>
<evidence type="ECO:0000313" key="2">
    <source>
        <dbReference type="Proteomes" id="UP000181976"/>
    </source>
</evidence>
<dbReference type="Proteomes" id="UP000181976">
    <property type="component" value="Unassembled WGS sequence"/>
</dbReference>
<reference evidence="1 2" key="1">
    <citation type="submission" date="2016-10" db="EMBL/GenBank/DDBJ databases">
        <authorList>
            <person name="de Groot N.N."/>
        </authorList>
    </citation>
    <scope>NUCLEOTIDE SEQUENCE [LARGE SCALE GENOMIC DNA]</scope>
    <source>
        <strain evidence="1 2">DSM 19012</strain>
    </source>
</reference>
<dbReference type="EMBL" id="FONA01000003">
    <property type="protein sequence ID" value="SFD87131.1"/>
    <property type="molecule type" value="Genomic_DNA"/>
</dbReference>
<proteinExistence type="predicted"/>
<keyword evidence="2" id="KW-1185">Reference proteome</keyword>
<gene>
    <name evidence="1" type="ORF">SAMN05444380_10396</name>
</gene>
<dbReference type="AlphaFoldDB" id="A0A1I1VW61"/>
<protein>
    <submittedName>
        <fullName evidence="1">Uncharacterized protein</fullName>
    </submittedName>
</protein>